<organism evidence="1 2">
    <name type="scientific">Adineta steineri</name>
    <dbReference type="NCBI Taxonomy" id="433720"/>
    <lineage>
        <taxon>Eukaryota</taxon>
        <taxon>Metazoa</taxon>
        <taxon>Spiralia</taxon>
        <taxon>Gnathifera</taxon>
        <taxon>Rotifera</taxon>
        <taxon>Eurotatoria</taxon>
        <taxon>Bdelloidea</taxon>
        <taxon>Adinetida</taxon>
        <taxon>Adinetidae</taxon>
        <taxon>Adineta</taxon>
    </lineage>
</organism>
<evidence type="ECO:0000313" key="1">
    <source>
        <dbReference type="EMBL" id="CAF4473532.1"/>
    </source>
</evidence>
<dbReference type="Proteomes" id="UP000663881">
    <property type="component" value="Unassembled WGS sequence"/>
</dbReference>
<protein>
    <submittedName>
        <fullName evidence="1">Uncharacterized protein</fullName>
    </submittedName>
</protein>
<evidence type="ECO:0000313" key="2">
    <source>
        <dbReference type="Proteomes" id="UP000663881"/>
    </source>
</evidence>
<dbReference type="EMBL" id="CAJOAY010039013">
    <property type="protein sequence ID" value="CAF4473532.1"/>
    <property type="molecule type" value="Genomic_DNA"/>
</dbReference>
<proteinExistence type="predicted"/>
<comment type="caution">
    <text evidence="1">The sequence shown here is derived from an EMBL/GenBank/DDBJ whole genome shotgun (WGS) entry which is preliminary data.</text>
</comment>
<gene>
    <name evidence="1" type="ORF">OKA104_LOCUS55369</name>
</gene>
<dbReference type="AlphaFoldDB" id="A0A820TWW0"/>
<accession>A0A820TWW0</accession>
<feature type="non-terminal residue" evidence="1">
    <location>
        <position position="50"/>
    </location>
</feature>
<reference evidence="1" key="1">
    <citation type="submission" date="2021-02" db="EMBL/GenBank/DDBJ databases">
        <authorList>
            <person name="Nowell W R."/>
        </authorList>
    </citation>
    <scope>NUCLEOTIDE SEQUENCE</scope>
</reference>
<name>A0A820TWW0_9BILA</name>
<sequence length="50" mass="5762">ANKELLRSLVEFVSNTNLVKLIIKPIWNNHPHQDVRACLILTLLHFIGKT</sequence>
<feature type="non-terminal residue" evidence="1">
    <location>
        <position position="1"/>
    </location>
</feature>